<sequence>MKTEIESKSLIARYGIATTLPRLADSAERARALVAEAGGACALKIVSPDIVHKVDAGGVRLSVSEKDAGAAFEAILAACRRSHPAARLDGVLVEEMVPAGLEIFIGARLDPHYGPVVLFGPGGSGVEQGSEPVAALAPLDTATALAMVDAVFPKHFRNGGGSGRDRLAHCLMAVGGPDGLLMQEDIGELDINPLILAGDRLIAVDAVVGEAGEGETYRNQDEMDAAIAGRRGRLGGMRAVFDPEAVAFIGASNAKEKLGYQLISNMLEFGFTGEIYPIHPKADEICGLKVYPSVEAIPGPVDRAYIAVGSGQVPAILEQCSAKGVKVAQVLTAGFSEFSDDSADLERQLMDKIGAGGMRMIGPNCIGTFSASTRMPVGAARYNPAEGGSITFFSQSGTYAGDVVRRAQVMGLPLGRALSCGNCLDLDMLDYLLFAENDPDTEIVAFYVESLRDPGLFFRVARQMSKPVVMLRGAQTEQGQVAASSHTAALATDRLLWQAGLAHSGVIQVSSTEELMDTLLALSLHGRGPGNRLALFGSGGGVSVTTSDTAERVGLSILELTEQTGERLRRFGIPGTSVANPIDIPVWGLKDGDRYIFEEIINLLKTDAHVDRIVVFVEMGWVMDFAESDEEGLKVLESICDSIARAEAGGVPVSLALRTSGDRWQDDFLRDQRLRFLEKGISVYPSTTRAVRAQARLVCNENAQVEQ</sequence>
<dbReference type="EMBL" id="LQZT01000048">
    <property type="protein sequence ID" value="OCW56125.1"/>
    <property type="molecule type" value="Genomic_DNA"/>
</dbReference>
<evidence type="ECO:0000256" key="3">
    <source>
        <dbReference type="ARBA" id="ARBA00022741"/>
    </source>
</evidence>
<dbReference type="Gene3D" id="3.40.50.720">
    <property type="entry name" value="NAD(P)-binding Rossmann-like Domain"/>
    <property type="match status" value="1"/>
</dbReference>
<keyword evidence="4" id="KW-0067">ATP-binding</keyword>
<dbReference type="InterPro" id="IPR016102">
    <property type="entry name" value="Succinyl-CoA_synth-like"/>
</dbReference>
<comment type="caution">
    <text evidence="6">The sequence shown here is derived from an EMBL/GenBank/DDBJ whole genome shotgun (WGS) entry which is preliminary data.</text>
</comment>
<keyword evidence="3" id="KW-0547">Nucleotide-binding</keyword>
<dbReference type="Gene3D" id="3.30.470.20">
    <property type="entry name" value="ATP-grasp fold, B domain"/>
    <property type="match status" value="1"/>
</dbReference>
<organism evidence="6 7">
    <name type="scientific">Hoeflea olei</name>
    <dbReference type="NCBI Taxonomy" id="1480615"/>
    <lineage>
        <taxon>Bacteria</taxon>
        <taxon>Pseudomonadati</taxon>
        <taxon>Pseudomonadota</taxon>
        <taxon>Alphaproteobacteria</taxon>
        <taxon>Hyphomicrobiales</taxon>
        <taxon>Rhizobiaceae</taxon>
        <taxon>Hoeflea</taxon>
    </lineage>
</organism>
<dbReference type="GO" id="GO:0006099">
    <property type="term" value="P:tricarboxylic acid cycle"/>
    <property type="evidence" value="ECO:0007669"/>
    <property type="project" value="UniProtKB-KW"/>
</dbReference>
<dbReference type="SUPFAM" id="SSF51735">
    <property type="entry name" value="NAD(P)-binding Rossmann-fold domains"/>
    <property type="match status" value="1"/>
</dbReference>
<keyword evidence="7" id="KW-1185">Reference proteome</keyword>
<protein>
    <submittedName>
        <fullName evidence="6">CoA-binding protein</fullName>
    </submittedName>
</protein>
<dbReference type="Pfam" id="PF13380">
    <property type="entry name" value="CoA_binding_2"/>
    <property type="match status" value="1"/>
</dbReference>
<dbReference type="PANTHER" id="PTHR43334">
    <property type="entry name" value="ACETATE--COA LIGASE [ADP-FORMING]"/>
    <property type="match status" value="1"/>
</dbReference>
<evidence type="ECO:0000313" key="7">
    <source>
        <dbReference type="Proteomes" id="UP000094795"/>
    </source>
</evidence>
<dbReference type="Proteomes" id="UP000094795">
    <property type="component" value="Unassembled WGS sequence"/>
</dbReference>
<keyword evidence="1" id="KW-0816">Tricarboxylic acid cycle</keyword>
<gene>
    <name evidence="6" type="ORF">AWJ14_12050</name>
</gene>
<evidence type="ECO:0000256" key="2">
    <source>
        <dbReference type="ARBA" id="ARBA00022598"/>
    </source>
</evidence>
<dbReference type="Pfam" id="PF13607">
    <property type="entry name" value="Succ_CoA_lig"/>
    <property type="match status" value="1"/>
</dbReference>
<dbReference type="Pfam" id="PF13549">
    <property type="entry name" value="ATP-grasp_5"/>
    <property type="match status" value="1"/>
</dbReference>
<dbReference type="OrthoDB" id="9807426at2"/>
<dbReference type="InterPro" id="IPR051538">
    <property type="entry name" value="Acyl-CoA_Synth/Transferase"/>
</dbReference>
<dbReference type="PANTHER" id="PTHR43334:SF1">
    <property type="entry name" value="3-HYDROXYPROPIONATE--COA LIGASE [ADP-FORMING]"/>
    <property type="match status" value="1"/>
</dbReference>
<dbReference type="GO" id="GO:0016874">
    <property type="term" value="F:ligase activity"/>
    <property type="evidence" value="ECO:0007669"/>
    <property type="project" value="UniProtKB-KW"/>
</dbReference>
<dbReference type="STRING" id="1480615.AWJ14_12050"/>
<name>A0A1C1YRI2_9HYPH</name>
<dbReference type="InterPro" id="IPR032875">
    <property type="entry name" value="Succ_CoA_lig_flav_dom"/>
</dbReference>
<dbReference type="InterPro" id="IPR013815">
    <property type="entry name" value="ATP_grasp_subdomain_1"/>
</dbReference>
<dbReference type="AlphaFoldDB" id="A0A1C1YRI2"/>
<dbReference type="RefSeq" id="WP_066183558.1">
    <property type="nucleotide sequence ID" value="NZ_LQZT01000048.1"/>
</dbReference>
<dbReference type="Gene3D" id="3.30.1490.20">
    <property type="entry name" value="ATP-grasp fold, A domain"/>
    <property type="match status" value="1"/>
</dbReference>
<dbReference type="SMART" id="SM00881">
    <property type="entry name" value="CoA_binding"/>
    <property type="match status" value="1"/>
</dbReference>
<evidence type="ECO:0000313" key="6">
    <source>
        <dbReference type="EMBL" id="OCW56125.1"/>
    </source>
</evidence>
<feature type="domain" description="CoA-binding" evidence="5">
    <location>
        <begin position="240"/>
        <end position="335"/>
    </location>
</feature>
<dbReference type="SUPFAM" id="SSF52210">
    <property type="entry name" value="Succinyl-CoA synthetase domains"/>
    <property type="match status" value="2"/>
</dbReference>
<dbReference type="GO" id="GO:0005524">
    <property type="term" value="F:ATP binding"/>
    <property type="evidence" value="ECO:0007669"/>
    <property type="project" value="UniProtKB-KW"/>
</dbReference>
<dbReference type="InterPro" id="IPR003781">
    <property type="entry name" value="CoA-bd"/>
</dbReference>
<dbReference type="SUPFAM" id="SSF56059">
    <property type="entry name" value="Glutathione synthetase ATP-binding domain-like"/>
    <property type="match status" value="1"/>
</dbReference>
<reference evidence="6 7" key="1">
    <citation type="submission" date="2015-12" db="EMBL/GenBank/DDBJ databases">
        <authorList>
            <person name="Shamseldin A."/>
            <person name="Moawad H."/>
            <person name="Abd El-Rahim W.M."/>
            <person name="Sadowsky M.J."/>
        </authorList>
    </citation>
    <scope>NUCLEOTIDE SEQUENCE [LARGE SCALE GENOMIC DNA]</scope>
    <source>
        <strain evidence="6 7">JC234</strain>
    </source>
</reference>
<keyword evidence="2" id="KW-0436">Ligase</keyword>
<evidence type="ECO:0000256" key="4">
    <source>
        <dbReference type="ARBA" id="ARBA00022840"/>
    </source>
</evidence>
<evidence type="ECO:0000256" key="1">
    <source>
        <dbReference type="ARBA" id="ARBA00022532"/>
    </source>
</evidence>
<accession>A0A1C1YRI2</accession>
<dbReference type="Gene3D" id="3.40.50.261">
    <property type="entry name" value="Succinyl-CoA synthetase domains"/>
    <property type="match status" value="2"/>
</dbReference>
<proteinExistence type="predicted"/>
<evidence type="ECO:0000259" key="5">
    <source>
        <dbReference type="SMART" id="SM00881"/>
    </source>
</evidence>
<dbReference type="InterPro" id="IPR036291">
    <property type="entry name" value="NAD(P)-bd_dom_sf"/>
</dbReference>